<dbReference type="InterPro" id="IPR016161">
    <property type="entry name" value="Ald_DH/histidinol_DH"/>
</dbReference>
<dbReference type="InterPro" id="IPR044148">
    <property type="entry name" value="ALDH_GabD1-like"/>
</dbReference>
<keyword evidence="2" id="KW-0521">NADP</keyword>
<dbReference type="PANTHER" id="PTHR43217">
    <property type="entry name" value="SUCCINATE SEMIALDEHYDE DEHYDROGENASE [NAD(P)+] SAD"/>
    <property type="match status" value="1"/>
</dbReference>
<dbReference type="PANTHER" id="PTHR43217:SF1">
    <property type="entry name" value="SUCCINATE SEMIALDEHYDE DEHYDROGENASE [NAD(P)+] SAD"/>
    <property type="match status" value="1"/>
</dbReference>
<evidence type="ECO:0000256" key="2">
    <source>
        <dbReference type="ARBA" id="ARBA00022857"/>
    </source>
</evidence>
<reference evidence="5" key="1">
    <citation type="journal article" date="2014" name="Int. J. Syst. Evol. Microbiol.">
        <title>Complete genome sequence of Corynebacterium casei LMG S-19264T (=DSM 44701T), isolated from a smear-ripened cheese.</title>
        <authorList>
            <consortium name="US DOE Joint Genome Institute (JGI-PGF)"/>
            <person name="Walter F."/>
            <person name="Albersmeier A."/>
            <person name="Kalinowski J."/>
            <person name="Ruckert C."/>
        </authorList>
    </citation>
    <scope>NUCLEOTIDE SEQUENCE</scope>
    <source>
        <strain evidence="5">CGMCC 1.12181</strain>
    </source>
</reference>
<evidence type="ECO:0000256" key="3">
    <source>
        <dbReference type="ARBA" id="ARBA00023002"/>
    </source>
</evidence>
<feature type="domain" description="Aldehyde dehydrogenase" evidence="4">
    <location>
        <begin position="3"/>
        <end position="424"/>
    </location>
</feature>
<dbReference type="InterPro" id="IPR047110">
    <property type="entry name" value="GABD/Sad-like"/>
</dbReference>
<gene>
    <name evidence="5" type="ORF">GCM10011365_23380</name>
</gene>
<dbReference type="InterPro" id="IPR016160">
    <property type="entry name" value="Ald_DH_CS_CYS"/>
</dbReference>
<dbReference type="Gene3D" id="3.40.309.10">
    <property type="entry name" value="Aldehyde Dehydrogenase, Chain A, domain 2"/>
    <property type="match status" value="1"/>
</dbReference>
<dbReference type="Proteomes" id="UP000605253">
    <property type="component" value="Unassembled WGS sequence"/>
</dbReference>
<comment type="caution">
    <text evidence="5">The sequence shown here is derived from an EMBL/GenBank/DDBJ whole genome shotgun (WGS) entry which is preliminary data.</text>
</comment>
<comment type="similarity">
    <text evidence="1">Belongs to the aldehyde dehydrogenase family.</text>
</comment>
<keyword evidence="3" id="KW-0560">Oxidoreductase</keyword>
<dbReference type="PROSITE" id="PS00070">
    <property type="entry name" value="ALDEHYDE_DEHYDR_CYS"/>
    <property type="match status" value="1"/>
</dbReference>
<organism evidence="5 6">
    <name type="scientific">Marinicella pacifica</name>
    <dbReference type="NCBI Taxonomy" id="1171543"/>
    <lineage>
        <taxon>Bacteria</taxon>
        <taxon>Pseudomonadati</taxon>
        <taxon>Pseudomonadota</taxon>
        <taxon>Gammaproteobacteria</taxon>
        <taxon>Lysobacterales</taxon>
        <taxon>Marinicellaceae</taxon>
        <taxon>Marinicella</taxon>
    </lineage>
</organism>
<reference evidence="5" key="2">
    <citation type="submission" date="2020-09" db="EMBL/GenBank/DDBJ databases">
        <authorList>
            <person name="Sun Q."/>
            <person name="Zhou Y."/>
        </authorList>
    </citation>
    <scope>NUCLEOTIDE SEQUENCE</scope>
    <source>
        <strain evidence="5">CGMCC 1.12181</strain>
    </source>
</reference>
<dbReference type="GO" id="GO:0004030">
    <property type="term" value="F:aldehyde dehydrogenase [NAD(P)+] activity"/>
    <property type="evidence" value="ECO:0007669"/>
    <property type="project" value="InterPro"/>
</dbReference>
<accession>A0A917FU10</accession>
<evidence type="ECO:0000256" key="1">
    <source>
        <dbReference type="ARBA" id="ARBA00009986"/>
    </source>
</evidence>
<dbReference type="InterPro" id="IPR015590">
    <property type="entry name" value="Aldehyde_DH_dom"/>
</dbReference>
<dbReference type="InterPro" id="IPR016163">
    <property type="entry name" value="Ald_DH_C"/>
</dbReference>
<dbReference type="AlphaFoldDB" id="A0A917FU10"/>
<dbReference type="SUPFAM" id="SSF53720">
    <property type="entry name" value="ALDH-like"/>
    <property type="match status" value="1"/>
</dbReference>
<name>A0A917FU10_9GAMM</name>
<evidence type="ECO:0000313" key="5">
    <source>
        <dbReference type="EMBL" id="GGG01480.1"/>
    </source>
</evidence>
<evidence type="ECO:0000259" key="4">
    <source>
        <dbReference type="Pfam" id="PF00171"/>
    </source>
</evidence>
<keyword evidence="6" id="KW-1185">Reference proteome</keyword>
<evidence type="ECO:0000313" key="6">
    <source>
        <dbReference type="Proteomes" id="UP000605253"/>
    </source>
</evidence>
<dbReference type="Gene3D" id="3.40.605.10">
    <property type="entry name" value="Aldehyde Dehydrogenase, Chain A, domain 1"/>
    <property type="match status" value="1"/>
</dbReference>
<proteinExistence type="inferred from homology"/>
<protein>
    <submittedName>
        <fullName evidence="5">Succinate-semialdehyde dehydrogenase</fullName>
    </submittedName>
</protein>
<dbReference type="Pfam" id="PF00171">
    <property type="entry name" value="Aldedh"/>
    <property type="match status" value="1"/>
</dbReference>
<dbReference type="FunFam" id="3.40.605.10:FF:000012">
    <property type="entry name" value="NAD-dependent succinate-semialdehyde dehydrogenase"/>
    <property type="match status" value="1"/>
</dbReference>
<dbReference type="InterPro" id="IPR016162">
    <property type="entry name" value="Ald_DH_N"/>
</dbReference>
<sequence>MLQALQRADDRFNFWRHTNFDERADLMYQLARLLKKQKRALAELITQEMGKTINESVAEIEKCAWVCEYYAEHAGDFLKDRIISTDAQTSFIRHEPMGAVLAVMPWNYPFWQVFRFAAPALMAGNVGLLKHASNVTGCALKIAELIQQAGFEEGCFQTLLIDHDLTAELIKQPKLKAVTVTGSEAAGRKIAAKAGKNLKKTVLELGGSNAFVVLADANLDNIINTAVTARFQNTGQSCIAAKRFIVEASIYDEFLERFKNKVEQLKCGDPMDEATSLGPMARADLAEELADQLQRSVQQGAKILIGGEQSKTRFQATIVTNVTVNTPLMQEETFGPVAPVFKAKDDEHALKVAAATRYGLGVTVCTRDPETILKQLHRFPDGAVFINELVKSDPRLPFGGTGISGYGRELSRPGIKEFINQKTVYVKTGQRLRNDNFMV</sequence>
<dbReference type="EMBL" id="BMEO01000014">
    <property type="protein sequence ID" value="GGG01480.1"/>
    <property type="molecule type" value="Genomic_DNA"/>
</dbReference>
<dbReference type="GO" id="GO:0004777">
    <property type="term" value="F:succinate-semialdehyde dehydrogenase (NAD+) activity"/>
    <property type="evidence" value="ECO:0007669"/>
    <property type="project" value="TreeGrafter"/>
</dbReference>
<dbReference type="CDD" id="cd07100">
    <property type="entry name" value="ALDH_SSADH1_GabD1"/>
    <property type="match status" value="1"/>
</dbReference>